<gene>
    <name evidence="1" type="ORF">V6N12_067873</name>
</gene>
<sequence length="72" mass="8684">MGLGSDPKSRSWSQPGLDPDFLDLYRDQFLKYRTWSDRDRFQFLGTSGYRDRDRFQFLGTSGYRDRDQFWAT</sequence>
<evidence type="ECO:0000313" key="2">
    <source>
        <dbReference type="Proteomes" id="UP001472677"/>
    </source>
</evidence>
<dbReference type="EMBL" id="JBBPBM010000005">
    <property type="protein sequence ID" value="KAK8583609.1"/>
    <property type="molecule type" value="Genomic_DNA"/>
</dbReference>
<name>A0ABR2FP04_9ROSI</name>
<evidence type="ECO:0000313" key="1">
    <source>
        <dbReference type="EMBL" id="KAK8583609.1"/>
    </source>
</evidence>
<organism evidence="1 2">
    <name type="scientific">Hibiscus sabdariffa</name>
    <name type="common">roselle</name>
    <dbReference type="NCBI Taxonomy" id="183260"/>
    <lineage>
        <taxon>Eukaryota</taxon>
        <taxon>Viridiplantae</taxon>
        <taxon>Streptophyta</taxon>
        <taxon>Embryophyta</taxon>
        <taxon>Tracheophyta</taxon>
        <taxon>Spermatophyta</taxon>
        <taxon>Magnoliopsida</taxon>
        <taxon>eudicotyledons</taxon>
        <taxon>Gunneridae</taxon>
        <taxon>Pentapetalae</taxon>
        <taxon>rosids</taxon>
        <taxon>malvids</taxon>
        <taxon>Malvales</taxon>
        <taxon>Malvaceae</taxon>
        <taxon>Malvoideae</taxon>
        <taxon>Hibiscus</taxon>
    </lineage>
</organism>
<protein>
    <submittedName>
        <fullName evidence="1">Uncharacterized protein</fullName>
    </submittedName>
</protein>
<reference evidence="1 2" key="1">
    <citation type="journal article" date="2024" name="G3 (Bethesda)">
        <title>Genome assembly of Hibiscus sabdariffa L. provides insights into metabolisms of medicinal natural products.</title>
        <authorList>
            <person name="Kim T."/>
        </authorList>
    </citation>
    <scope>NUCLEOTIDE SEQUENCE [LARGE SCALE GENOMIC DNA]</scope>
    <source>
        <strain evidence="1">TK-2024</strain>
        <tissue evidence="1">Old leaves</tissue>
    </source>
</reference>
<comment type="caution">
    <text evidence="1">The sequence shown here is derived from an EMBL/GenBank/DDBJ whole genome shotgun (WGS) entry which is preliminary data.</text>
</comment>
<dbReference type="Proteomes" id="UP001472677">
    <property type="component" value="Unassembled WGS sequence"/>
</dbReference>
<accession>A0ABR2FP04</accession>
<keyword evidence="2" id="KW-1185">Reference proteome</keyword>
<proteinExistence type="predicted"/>